<dbReference type="InterPro" id="IPR036553">
    <property type="entry name" value="RPTC_insert"/>
</dbReference>
<dbReference type="GO" id="GO:0005524">
    <property type="term" value="F:ATP binding"/>
    <property type="evidence" value="ECO:0007669"/>
    <property type="project" value="UniProtKB-KW"/>
</dbReference>
<dbReference type="NCBIfam" id="TIGR03399">
    <property type="entry name" value="RNA_3prim_cycl"/>
    <property type="match status" value="1"/>
</dbReference>
<dbReference type="GO" id="GO:0005634">
    <property type="term" value="C:nucleus"/>
    <property type="evidence" value="ECO:0007669"/>
    <property type="project" value="TreeGrafter"/>
</dbReference>
<dbReference type="InterPro" id="IPR020719">
    <property type="entry name" value="RNA3'_term_phos_cycl-like_CS"/>
</dbReference>
<dbReference type="Gene3D" id="3.30.360.20">
    <property type="entry name" value="RNA 3'-terminal phosphate cyclase, insert domain"/>
    <property type="match status" value="1"/>
</dbReference>
<evidence type="ECO:0000313" key="12">
    <source>
        <dbReference type="Proteomes" id="UP000008237"/>
    </source>
</evidence>
<evidence type="ECO:0000256" key="7">
    <source>
        <dbReference type="PIRSR" id="PIRSR005378-1"/>
    </source>
</evidence>
<evidence type="ECO:0000313" key="11">
    <source>
        <dbReference type="EMBL" id="EFN86237.1"/>
    </source>
</evidence>
<feature type="binding site" evidence="8">
    <location>
        <position position="105"/>
    </location>
    <ligand>
        <name>ATP</name>
        <dbReference type="ChEBI" id="CHEBI:30616"/>
    </ligand>
</feature>
<dbReference type="OMA" id="WSPPIDY"/>
<evidence type="ECO:0000259" key="10">
    <source>
        <dbReference type="Pfam" id="PF05189"/>
    </source>
</evidence>
<evidence type="ECO:0000259" key="9">
    <source>
        <dbReference type="Pfam" id="PF01137"/>
    </source>
</evidence>
<reference evidence="11 12" key="1">
    <citation type="journal article" date="2010" name="Science">
        <title>Genomic comparison of the ants Camponotus floridanus and Harpegnathos saltator.</title>
        <authorList>
            <person name="Bonasio R."/>
            <person name="Zhang G."/>
            <person name="Ye C."/>
            <person name="Mutti N.S."/>
            <person name="Fang X."/>
            <person name="Qin N."/>
            <person name="Donahue G."/>
            <person name="Yang P."/>
            <person name="Li Q."/>
            <person name="Li C."/>
            <person name="Zhang P."/>
            <person name="Huang Z."/>
            <person name="Berger S.L."/>
            <person name="Reinberg D."/>
            <person name="Wang J."/>
            <person name="Liebig J."/>
        </authorList>
    </citation>
    <scope>NUCLEOTIDE SEQUENCE [LARGE SCALE GENOMIC DNA]</scope>
    <source>
        <strain evidence="11 12">R22 G/1</strain>
    </source>
</reference>
<organism evidence="12">
    <name type="scientific">Harpegnathos saltator</name>
    <name type="common">Jerdon's jumping ant</name>
    <dbReference type="NCBI Taxonomy" id="610380"/>
    <lineage>
        <taxon>Eukaryota</taxon>
        <taxon>Metazoa</taxon>
        <taxon>Ecdysozoa</taxon>
        <taxon>Arthropoda</taxon>
        <taxon>Hexapoda</taxon>
        <taxon>Insecta</taxon>
        <taxon>Pterygota</taxon>
        <taxon>Neoptera</taxon>
        <taxon>Endopterygota</taxon>
        <taxon>Hymenoptera</taxon>
        <taxon>Apocrita</taxon>
        <taxon>Aculeata</taxon>
        <taxon>Formicoidea</taxon>
        <taxon>Formicidae</taxon>
        <taxon>Ponerinae</taxon>
        <taxon>Ponerini</taxon>
        <taxon>Harpegnathos</taxon>
    </lineage>
</organism>
<accession>E2BDI5</accession>
<feature type="domain" description="RNA 3'-terminal phosphate cyclase insert" evidence="10">
    <location>
        <begin position="188"/>
        <end position="292"/>
    </location>
</feature>
<dbReference type="InterPro" id="IPR000228">
    <property type="entry name" value="RNA3'_term_phos_cyc"/>
</dbReference>
<comment type="catalytic activity">
    <reaction evidence="6">
        <text>a 3'-end 3'-phospho-ribonucleotide-RNA + ATP = a 3'-end 2',3'-cyclophospho-ribonucleotide-RNA + AMP + diphosphate</text>
        <dbReference type="Rhea" id="RHEA:23976"/>
        <dbReference type="Rhea" id="RHEA-COMP:10463"/>
        <dbReference type="Rhea" id="RHEA-COMP:10464"/>
        <dbReference type="ChEBI" id="CHEBI:30616"/>
        <dbReference type="ChEBI" id="CHEBI:33019"/>
        <dbReference type="ChEBI" id="CHEBI:83062"/>
        <dbReference type="ChEBI" id="CHEBI:83064"/>
        <dbReference type="ChEBI" id="CHEBI:456215"/>
        <dbReference type="EC" id="6.5.1.4"/>
    </reaction>
</comment>
<evidence type="ECO:0000256" key="5">
    <source>
        <dbReference type="ARBA" id="ARBA00022741"/>
    </source>
</evidence>
<evidence type="ECO:0000256" key="6">
    <source>
        <dbReference type="ARBA" id="ARBA00024481"/>
    </source>
</evidence>
<evidence type="ECO:0000256" key="2">
    <source>
        <dbReference type="ARBA" id="ARBA00012725"/>
    </source>
</evidence>
<evidence type="ECO:0000256" key="4">
    <source>
        <dbReference type="ARBA" id="ARBA00022598"/>
    </source>
</evidence>
<dbReference type="PROSITE" id="PS01287">
    <property type="entry name" value="RTC"/>
    <property type="match status" value="1"/>
</dbReference>
<dbReference type="GO" id="GO:0003963">
    <property type="term" value="F:RNA-3'-phosphate cyclase activity"/>
    <property type="evidence" value="ECO:0007669"/>
    <property type="project" value="UniProtKB-EC"/>
</dbReference>
<dbReference type="STRING" id="610380.E2BDI5"/>
<dbReference type="InterPro" id="IPR013792">
    <property type="entry name" value="RNA3'P_cycl/enolpyr_Trfase_a/b"/>
</dbReference>
<dbReference type="EC" id="6.5.1.4" evidence="2"/>
<evidence type="ECO:0000256" key="3">
    <source>
        <dbReference type="ARBA" id="ARBA00021428"/>
    </source>
</evidence>
<dbReference type="FunCoup" id="E2BDI5">
    <property type="interactions" value="1493"/>
</dbReference>
<dbReference type="Gene3D" id="3.65.10.20">
    <property type="entry name" value="RNA 3'-terminal phosphate cyclase domain"/>
    <property type="match status" value="1"/>
</dbReference>
<comment type="similarity">
    <text evidence="1">Belongs to the RNA 3'-terminal cyclase family. Type 1 subfamily.</text>
</comment>
<dbReference type="InterPro" id="IPR023797">
    <property type="entry name" value="RNA3'_phos_cyclase_dom"/>
</dbReference>
<keyword evidence="4" id="KW-0436">Ligase</keyword>
<dbReference type="OrthoDB" id="25029at2759"/>
<dbReference type="InterPro" id="IPR037136">
    <property type="entry name" value="RNA3'_phos_cyclase_dom_sf"/>
</dbReference>
<gene>
    <name evidence="11" type="ORF">EAI_15371</name>
</gene>
<dbReference type="Proteomes" id="UP000008237">
    <property type="component" value="Unassembled WGS sequence"/>
</dbReference>
<dbReference type="PANTHER" id="PTHR11096">
    <property type="entry name" value="RNA 3' TERMINAL PHOSPHATE CYCLASE"/>
    <property type="match status" value="1"/>
</dbReference>
<dbReference type="SUPFAM" id="SSF55205">
    <property type="entry name" value="EPT/RTPC-like"/>
    <property type="match status" value="1"/>
</dbReference>
<keyword evidence="5 8" id="KW-0547">Nucleotide-binding</keyword>
<dbReference type="GO" id="GO:0006396">
    <property type="term" value="P:RNA processing"/>
    <property type="evidence" value="ECO:0007669"/>
    <property type="project" value="InterPro"/>
</dbReference>
<dbReference type="EMBL" id="GL447645">
    <property type="protein sequence ID" value="EFN86237.1"/>
    <property type="molecule type" value="Genomic_DNA"/>
</dbReference>
<dbReference type="PANTHER" id="PTHR11096:SF0">
    <property type="entry name" value="RNA 3'-TERMINAL PHOSPHATE CYCLASE"/>
    <property type="match status" value="1"/>
</dbReference>
<evidence type="ECO:0000256" key="1">
    <source>
        <dbReference type="ARBA" id="ARBA00009206"/>
    </source>
</evidence>
<dbReference type="InterPro" id="IPR013791">
    <property type="entry name" value="RNA3'-term_phos_cycl_insert"/>
</dbReference>
<protein>
    <recommendedName>
        <fullName evidence="3">RNA 3'-terminal phosphate cyclase</fullName>
        <ecNumber evidence="2">6.5.1.4</ecNumber>
    </recommendedName>
</protein>
<keyword evidence="12" id="KW-1185">Reference proteome</keyword>
<sequence length="378" mass="41008">MSTVVRIDGSLGEGGGQVLRTALTLSTLYRIPIEIENIRAGRLKPGLAAQHLKCVELAKEMCNAEVKGGCMGSTSLKFYPGPLNKYKKQFIADTHTAGCICLLAQVALPCALFLPCNEEITLFFKGGTNVPMGPHIEYLLKVFQPMLNKFGAKFQSSIARRGYYPKGGGEVRLDIHPIHHLNAVTLIDPGVPRQIIGWSFADINYIKEAYKMANDARATLRDTLMINKFEVPPMDIESYPVNKLITTGNGSGINIVCITSTDCFFGGSGLGRGPRDTSSPGKTAAEDILKPILTGACVDEHMQDQMIILMTLAEGVSRIKVGDKQLTSHTQTAMQVAEIMLGNRGLHFNLLESADNKGTLSYVLECQGCGLINSNLSK</sequence>
<dbReference type="InterPro" id="IPR017770">
    <property type="entry name" value="RNA3'_term_phos_cyc_type_1"/>
</dbReference>
<evidence type="ECO:0000256" key="8">
    <source>
        <dbReference type="PIRSR" id="PIRSR005378-2"/>
    </source>
</evidence>
<keyword evidence="8" id="KW-0067">ATP-binding</keyword>
<proteinExistence type="inferred from homology"/>
<dbReference type="Pfam" id="PF05189">
    <property type="entry name" value="RTC_insert"/>
    <property type="match status" value="1"/>
</dbReference>
<dbReference type="Pfam" id="PF01137">
    <property type="entry name" value="RTC"/>
    <property type="match status" value="1"/>
</dbReference>
<name>E2BDI5_HARSA</name>
<dbReference type="AlphaFoldDB" id="E2BDI5"/>
<feature type="domain" description="RNA 3'-terminal phosphate cyclase" evidence="9">
    <location>
        <begin position="12"/>
        <end position="342"/>
    </location>
</feature>
<dbReference type="InParanoid" id="E2BDI5"/>
<feature type="binding site" evidence="8">
    <location>
        <begin position="301"/>
        <end position="305"/>
    </location>
    <ligand>
        <name>ATP</name>
        <dbReference type="ChEBI" id="CHEBI:30616"/>
    </ligand>
</feature>
<dbReference type="PIRSF" id="PIRSF005378">
    <property type="entry name" value="RNA3'_term_phos_cycl_euk"/>
    <property type="match status" value="1"/>
</dbReference>
<feature type="active site" description="Tele-AMP-histidine intermediate" evidence="7">
    <location>
        <position position="329"/>
    </location>
</feature>